<feature type="domain" description="DUS-like FMN-binding" evidence="11">
    <location>
        <begin position="8"/>
        <end position="306"/>
    </location>
</feature>
<dbReference type="InterPro" id="IPR018517">
    <property type="entry name" value="tRNA_hU_synthase_CS"/>
</dbReference>
<proteinExistence type="predicted"/>
<name>A0AAN8A700_9SACH</name>
<protein>
    <recommendedName>
        <fullName evidence="11">DUS-like FMN-binding domain-containing protein</fullName>
    </recommendedName>
</protein>
<keyword evidence="4" id="KW-0507">mRNA processing</keyword>
<dbReference type="InterPro" id="IPR035587">
    <property type="entry name" value="DUS-like_FMN-bd"/>
</dbReference>
<dbReference type="AlphaFoldDB" id="A0AAN8A700"/>
<comment type="catalytic activity">
    <reaction evidence="8">
        <text>a 5,6-dihydrouridine in mRNA + NAD(+) = a uridine in mRNA + NADH + H(+)</text>
        <dbReference type="Rhea" id="RHEA:69851"/>
        <dbReference type="Rhea" id="RHEA-COMP:14658"/>
        <dbReference type="Rhea" id="RHEA-COMP:17789"/>
        <dbReference type="ChEBI" id="CHEBI:15378"/>
        <dbReference type="ChEBI" id="CHEBI:57540"/>
        <dbReference type="ChEBI" id="CHEBI:57945"/>
        <dbReference type="ChEBI" id="CHEBI:65315"/>
        <dbReference type="ChEBI" id="CHEBI:74443"/>
    </reaction>
    <physiologicalReaction direction="right-to-left" evidence="8">
        <dbReference type="Rhea" id="RHEA:69853"/>
    </physiologicalReaction>
</comment>
<dbReference type="Pfam" id="PF01207">
    <property type="entry name" value="Dus"/>
    <property type="match status" value="1"/>
</dbReference>
<organism evidence="12 13">
    <name type="scientific">Arxiozyma heterogenica</name>
    <dbReference type="NCBI Taxonomy" id="278026"/>
    <lineage>
        <taxon>Eukaryota</taxon>
        <taxon>Fungi</taxon>
        <taxon>Dikarya</taxon>
        <taxon>Ascomycota</taxon>
        <taxon>Saccharomycotina</taxon>
        <taxon>Saccharomycetes</taxon>
        <taxon>Saccharomycetales</taxon>
        <taxon>Saccharomycetaceae</taxon>
        <taxon>Arxiozyma</taxon>
    </lineage>
</organism>
<comment type="cofactor">
    <cofactor evidence="1">
        <name>FMN</name>
        <dbReference type="ChEBI" id="CHEBI:58210"/>
    </cofactor>
</comment>
<dbReference type="Proteomes" id="UP001306508">
    <property type="component" value="Unassembled WGS sequence"/>
</dbReference>
<feature type="compositionally biased region" description="Basic residues" evidence="10">
    <location>
        <begin position="340"/>
        <end position="350"/>
    </location>
</feature>
<keyword evidence="13" id="KW-1185">Reference proteome</keyword>
<evidence type="ECO:0000313" key="12">
    <source>
        <dbReference type="EMBL" id="KAK5778256.1"/>
    </source>
</evidence>
<evidence type="ECO:0000313" key="13">
    <source>
        <dbReference type="Proteomes" id="UP001306508"/>
    </source>
</evidence>
<evidence type="ECO:0000256" key="10">
    <source>
        <dbReference type="SAM" id="MobiDB-lite"/>
    </source>
</evidence>
<dbReference type="Gene3D" id="3.20.20.70">
    <property type="entry name" value="Aldolase class I"/>
    <property type="match status" value="1"/>
</dbReference>
<accession>A0AAN8A700</accession>
<keyword evidence="6" id="KW-0560">Oxidoreductase</keyword>
<evidence type="ECO:0000256" key="3">
    <source>
        <dbReference type="ARBA" id="ARBA00022643"/>
    </source>
</evidence>
<comment type="catalytic activity">
    <reaction evidence="9">
        <text>a 5,6-dihydrouridine in mRNA + NADP(+) = a uridine in mRNA + NADPH + H(+)</text>
        <dbReference type="Rhea" id="RHEA:69855"/>
        <dbReference type="Rhea" id="RHEA-COMP:14658"/>
        <dbReference type="Rhea" id="RHEA-COMP:17789"/>
        <dbReference type="ChEBI" id="CHEBI:15378"/>
        <dbReference type="ChEBI" id="CHEBI:57783"/>
        <dbReference type="ChEBI" id="CHEBI:58349"/>
        <dbReference type="ChEBI" id="CHEBI:65315"/>
        <dbReference type="ChEBI" id="CHEBI:74443"/>
    </reaction>
    <physiologicalReaction direction="right-to-left" evidence="9">
        <dbReference type="Rhea" id="RHEA:69857"/>
    </physiologicalReaction>
</comment>
<sequence length="370" mass="41637">MFKGKLCLAPMVRAGELPTRLLALKNNCDLVWSPELVDKKLLQTNRLINEKLNSIDYILPNGNIVFRTIPKLEAGKLILQIGSADPDLAVQAASKVINDVDGIDLNAGCPKHFSIHSGMGAALLSTPELLCSILENLVKKVGVPNKKPISAKIRLLPEQKDTIDLIEKLCNTGITNLTVHCRTREMRNRESPIRDYLIDIYKMCKKHDVSLIINGDLQTRSNFLEVRDQCGLPEEVGGMIADAAEVNPTVFNCNGPNEKWWAIMDEYIKLATQWENNFGNTKYMLSRIIPGKSPVFQIILRCHDYEQIKYVQTKLINPESGTLLRDPKDFIESLQNKGKKDNKNKKKKRSANGINMTSRDTKTTTKKVKI</sequence>
<evidence type="ECO:0000259" key="11">
    <source>
        <dbReference type="Pfam" id="PF01207"/>
    </source>
</evidence>
<dbReference type="CDD" id="cd02801">
    <property type="entry name" value="DUS_like_FMN"/>
    <property type="match status" value="1"/>
</dbReference>
<dbReference type="GO" id="GO:0017150">
    <property type="term" value="F:tRNA dihydrouridine synthase activity"/>
    <property type="evidence" value="ECO:0007669"/>
    <property type="project" value="InterPro"/>
</dbReference>
<keyword evidence="5" id="KW-0819">tRNA processing</keyword>
<dbReference type="GO" id="GO:0006397">
    <property type="term" value="P:mRNA processing"/>
    <property type="evidence" value="ECO:0007669"/>
    <property type="project" value="UniProtKB-KW"/>
</dbReference>
<keyword evidence="7" id="KW-0520">NAD</keyword>
<dbReference type="PANTHER" id="PTHR45936:SF1">
    <property type="entry name" value="TRNA-DIHYDROURIDINE(20) SYNTHASE [NAD(P)+]-LIKE"/>
    <property type="match status" value="1"/>
</dbReference>
<evidence type="ECO:0000256" key="9">
    <source>
        <dbReference type="ARBA" id="ARBA00049447"/>
    </source>
</evidence>
<feature type="region of interest" description="Disordered" evidence="10">
    <location>
        <begin position="333"/>
        <end position="370"/>
    </location>
</feature>
<dbReference type="PROSITE" id="PS01136">
    <property type="entry name" value="UPF0034"/>
    <property type="match status" value="1"/>
</dbReference>
<evidence type="ECO:0000256" key="6">
    <source>
        <dbReference type="ARBA" id="ARBA00023002"/>
    </source>
</evidence>
<keyword evidence="3" id="KW-0288">FMN</keyword>
<evidence type="ECO:0000256" key="8">
    <source>
        <dbReference type="ARBA" id="ARBA00048342"/>
    </source>
</evidence>
<dbReference type="InterPro" id="IPR013785">
    <property type="entry name" value="Aldolase_TIM"/>
</dbReference>
<dbReference type="EMBL" id="JAWIZZ010000053">
    <property type="protein sequence ID" value="KAK5778256.1"/>
    <property type="molecule type" value="Genomic_DNA"/>
</dbReference>
<evidence type="ECO:0000256" key="2">
    <source>
        <dbReference type="ARBA" id="ARBA00022630"/>
    </source>
</evidence>
<dbReference type="GO" id="GO:0005737">
    <property type="term" value="C:cytoplasm"/>
    <property type="evidence" value="ECO:0007669"/>
    <property type="project" value="TreeGrafter"/>
</dbReference>
<dbReference type="InterPro" id="IPR052582">
    <property type="entry name" value="tRNA-DUS-like"/>
</dbReference>
<reference evidence="13" key="1">
    <citation type="submission" date="2023-07" db="EMBL/GenBank/DDBJ databases">
        <title>A draft genome of Kazachstania heterogenica Y-27499.</title>
        <authorList>
            <person name="Donic C."/>
            <person name="Kralova J.S."/>
            <person name="Fidel L."/>
            <person name="Ben-Dor S."/>
            <person name="Jung S."/>
        </authorList>
    </citation>
    <scope>NUCLEOTIDE SEQUENCE [LARGE SCALE GENOMIC DNA]</scope>
    <source>
        <strain evidence="13">Y27499</strain>
    </source>
</reference>
<gene>
    <name evidence="12" type="ORF">RI543_003915</name>
</gene>
<keyword evidence="2" id="KW-0285">Flavoprotein</keyword>
<comment type="caution">
    <text evidence="12">The sequence shown here is derived from an EMBL/GenBank/DDBJ whole genome shotgun (WGS) entry which is preliminary data.</text>
</comment>
<dbReference type="SUPFAM" id="SSF51395">
    <property type="entry name" value="FMN-linked oxidoreductases"/>
    <property type="match status" value="1"/>
</dbReference>
<evidence type="ECO:0000256" key="1">
    <source>
        <dbReference type="ARBA" id="ARBA00001917"/>
    </source>
</evidence>
<evidence type="ECO:0000256" key="7">
    <source>
        <dbReference type="ARBA" id="ARBA00023027"/>
    </source>
</evidence>
<evidence type="ECO:0000256" key="5">
    <source>
        <dbReference type="ARBA" id="ARBA00022694"/>
    </source>
</evidence>
<dbReference type="GO" id="GO:0050660">
    <property type="term" value="F:flavin adenine dinucleotide binding"/>
    <property type="evidence" value="ECO:0007669"/>
    <property type="project" value="InterPro"/>
</dbReference>
<evidence type="ECO:0000256" key="4">
    <source>
        <dbReference type="ARBA" id="ARBA00022664"/>
    </source>
</evidence>
<dbReference type="PANTHER" id="PTHR45936">
    <property type="entry name" value="TRNA-DIHYDROURIDINE(20) SYNTHASE [NAD(P)+]-LIKE"/>
    <property type="match status" value="1"/>
</dbReference>